<evidence type="ECO:0000256" key="4">
    <source>
        <dbReference type="ARBA" id="ARBA00023136"/>
    </source>
</evidence>
<reference evidence="9" key="1">
    <citation type="submission" date="2013-02" db="EMBL/GenBank/DDBJ databases">
        <authorList>
            <person name="Cross G.A.M."/>
            <person name="Kim H.-S."/>
            <person name="Wickstead B."/>
        </authorList>
    </citation>
    <scope>NUCLEOTIDE SEQUENCE</scope>
    <source>
        <strain evidence="9">Lister 427</strain>
    </source>
</reference>
<keyword evidence="4" id="KW-0472">Membrane</keyword>
<dbReference type="InterPro" id="IPR001812">
    <property type="entry name" value="Trypano_VSG_A_N_dom"/>
</dbReference>
<evidence type="ECO:0000256" key="2">
    <source>
        <dbReference type="ARBA" id="ARBA00022475"/>
    </source>
</evidence>
<dbReference type="GO" id="GO:0098552">
    <property type="term" value="C:side of membrane"/>
    <property type="evidence" value="ECO:0007669"/>
    <property type="project" value="UniProtKB-KW"/>
</dbReference>
<feature type="region of interest" description="Disordered" evidence="7">
    <location>
        <begin position="342"/>
        <end position="365"/>
    </location>
</feature>
<sequence>MILLVLPRLELKAAQSKSPIAHTAWQPLCDLSKDAQKLYNKALKLTTDVEGYFSAGQKAIIQAQIVAAKENTQEAMLAPVAITAAIKDNLNNKEPRRPVCLKAAARLTVRAAYLHGRLGDFFELLAAMRGTTSGDACLAKHDDGGDSDTAGSTEFYKNRCNLAPAVPQPQASQPTTISAAGFTGLDAQQGLTNTEQPSKKNTNCVLLSTTTTDKNGDGGIAEPLPFAAGYLTAKGDHAANSPSINLAALSDDDRQASQKQRVRHYIELWEAYQDFTECEKDFSTVFSTPTAAQLNDSLAVKTAIKNQYLNIKGAFDETKDKNLIEPLLKDLFKDEDAAYPKKVGAEAEKQQIPEPATGKQEKTKLSDLNDIGELQQVKIFTPTSKFKI</sequence>
<keyword evidence="5" id="KW-0325">Glycoprotein</keyword>
<protein>
    <submittedName>
        <fullName evidence="9">Variant surface glycoprotein 1486</fullName>
    </submittedName>
</protein>
<evidence type="ECO:0000256" key="5">
    <source>
        <dbReference type="ARBA" id="ARBA00023180"/>
    </source>
</evidence>
<keyword evidence="3" id="KW-0336">GPI-anchor</keyword>
<proteinExistence type="predicted"/>
<accession>M4TBR3</accession>
<evidence type="ECO:0000313" key="9">
    <source>
        <dbReference type="EMBL" id="AGH60415.1"/>
    </source>
</evidence>
<dbReference type="Gene3D" id="3.90.150.10">
    <property type="entry name" value="Variant Surface Glycoprotein, subunit A domain 1"/>
    <property type="match status" value="1"/>
</dbReference>
<feature type="domain" description="Trypanosome variant surface glycoprotein A-type N-terminal" evidence="8">
    <location>
        <begin position="3"/>
        <end position="378"/>
    </location>
</feature>
<dbReference type="AlphaFoldDB" id="M4TBR3"/>
<dbReference type="GO" id="GO:0005886">
    <property type="term" value="C:plasma membrane"/>
    <property type="evidence" value="ECO:0007669"/>
    <property type="project" value="UniProtKB-SubCell"/>
</dbReference>
<evidence type="ECO:0000256" key="1">
    <source>
        <dbReference type="ARBA" id="ARBA00004609"/>
    </source>
</evidence>
<dbReference type="SUPFAM" id="SSF58087">
    <property type="entry name" value="Variant surface glycoprotein (N-terminal domain)"/>
    <property type="match status" value="1"/>
</dbReference>
<feature type="compositionally biased region" description="Basic and acidic residues" evidence="7">
    <location>
        <begin position="342"/>
        <end position="351"/>
    </location>
</feature>
<dbReference type="VEuPathDB" id="TriTrypDB:Tb927.10.16490"/>
<reference evidence="9" key="2">
    <citation type="journal article" date="2014" name="Mol. Biochem. Parasitol.">
        <title>Capturing the variant surface glycoprotein repertoire (the VSGnome) of Trypanosoma brucei Lister 427.</title>
        <authorList>
            <person name="Cross G.A."/>
            <person name="Kim H.S."/>
            <person name="Wickstead B."/>
        </authorList>
    </citation>
    <scope>NUCLEOTIDE SEQUENCE</scope>
    <source>
        <strain evidence="9">Lister 427</strain>
    </source>
</reference>
<evidence type="ECO:0000256" key="7">
    <source>
        <dbReference type="SAM" id="MobiDB-lite"/>
    </source>
</evidence>
<evidence type="ECO:0000259" key="8">
    <source>
        <dbReference type="Pfam" id="PF00913"/>
    </source>
</evidence>
<dbReference type="VEuPathDB" id="TriTrypDB:Tb427_000028200"/>
<name>M4TBR3_9TRYP</name>
<evidence type="ECO:0000256" key="6">
    <source>
        <dbReference type="ARBA" id="ARBA00023288"/>
    </source>
</evidence>
<keyword evidence="6" id="KW-0449">Lipoprotein</keyword>
<dbReference type="Gene3D" id="1.10.470.10">
    <property type="entry name" value="Variant Surface Glycoprotein, subunit A, domain 2"/>
    <property type="match status" value="1"/>
</dbReference>
<dbReference type="Pfam" id="PF00913">
    <property type="entry name" value="Trypan_glycop"/>
    <property type="match status" value="1"/>
</dbReference>
<dbReference type="GO" id="GO:0042783">
    <property type="term" value="P:symbiont-mediated evasion of host immune response"/>
    <property type="evidence" value="ECO:0007669"/>
    <property type="project" value="InterPro"/>
</dbReference>
<dbReference type="EMBL" id="KC612984">
    <property type="protein sequence ID" value="AGH60415.1"/>
    <property type="molecule type" value="Genomic_DNA"/>
</dbReference>
<comment type="subcellular location">
    <subcellularLocation>
        <location evidence="1">Cell membrane</location>
        <topology evidence="1">Lipid-anchor</topology>
        <topology evidence="1">GPI-anchor</topology>
    </subcellularLocation>
</comment>
<evidence type="ECO:0000256" key="3">
    <source>
        <dbReference type="ARBA" id="ARBA00022622"/>
    </source>
</evidence>
<organism evidence="9">
    <name type="scientific">Trypanosoma brucei</name>
    <dbReference type="NCBI Taxonomy" id="5691"/>
    <lineage>
        <taxon>Eukaryota</taxon>
        <taxon>Discoba</taxon>
        <taxon>Euglenozoa</taxon>
        <taxon>Kinetoplastea</taxon>
        <taxon>Metakinetoplastina</taxon>
        <taxon>Trypanosomatida</taxon>
        <taxon>Trypanosomatidae</taxon>
        <taxon>Trypanosoma</taxon>
    </lineage>
</organism>
<keyword evidence="2" id="KW-1003">Cell membrane</keyword>